<sequence length="41" mass="5015">MRMDTRRKIYDLLTKISSERDLIRIYKFMQYVYLHTSGGQS</sequence>
<evidence type="ECO:0000313" key="1">
    <source>
        <dbReference type="EMBL" id="DAD97682.1"/>
    </source>
</evidence>
<accession>A0A8S5NTP8</accession>
<protein>
    <submittedName>
        <fullName evidence="1">Uncharacterized protein</fullName>
    </submittedName>
</protein>
<name>A0A8S5NTP8_9CAUD</name>
<dbReference type="EMBL" id="BK015245">
    <property type="protein sequence ID" value="DAD97682.1"/>
    <property type="molecule type" value="Genomic_DNA"/>
</dbReference>
<organism evidence="1">
    <name type="scientific">Siphoviridae sp. ct1TR2</name>
    <dbReference type="NCBI Taxonomy" id="2825309"/>
    <lineage>
        <taxon>Viruses</taxon>
        <taxon>Duplodnaviria</taxon>
        <taxon>Heunggongvirae</taxon>
        <taxon>Uroviricota</taxon>
        <taxon>Caudoviricetes</taxon>
    </lineage>
</organism>
<reference evidence="1" key="1">
    <citation type="journal article" date="2021" name="Proc. Natl. Acad. Sci. U.S.A.">
        <title>A Catalog of Tens of Thousands of Viruses from Human Metagenomes Reveals Hidden Associations with Chronic Diseases.</title>
        <authorList>
            <person name="Tisza M.J."/>
            <person name="Buck C.B."/>
        </authorList>
    </citation>
    <scope>NUCLEOTIDE SEQUENCE</scope>
    <source>
        <strain evidence="1">Ct1TR2</strain>
    </source>
</reference>
<proteinExistence type="predicted"/>